<dbReference type="InterPro" id="IPR051685">
    <property type="entry name" value="Ycf3/AcsC/BcsC/TPR_MFPF"/>
</dbReference>
<dbReference type="Pfam" id="PF12895">
    <property type="entry name" value="ANAPC3"/>
    <property type="match status" value="1"/>
</dbReference>
<dbReference type="EMBL" id="JBHSFV010000003">
    <property type="protein sequence ID" value="MFC4633652.1"/>
    <property type="molecule type" value="Genomic_DNA"/>
</dbReference>
<dbReference type="PANTHER" id="PTHR44943:SF8">
    <property type="entry name" value="TPR REPEAT-CONTAINING PROTEIN MJ0263"/>
    <property type="match status" value="1"/>
</dbReference>
<feature type="transmembrane region" description="Helical" evidence="4">
    <location>
        <begin position="261"/>
        <end position="281"/>
    </location>
</feature>
<feature type="transmembrane region" description="Helical" evidence="4">
    <location>
        <begin position="305"/>
        <end position="325"/>
    </location>
</feature>
<protein>
    <submittedName>
        <fullName evidence="5">CDC27 family protein</fullName>
    </submittedName>
</protein>
<dbReference type="PROSITE" id="PS50005">
    <property type="entry name" value="TPR"/>
    <property type="match status" value="2"/>
</dbReference>
<keyword evidence="1" id="KW-0677">Repeat</keyword>
<keyword evidence="2 3" id="KW-0802">TPR repeat</keyword>
<dbReference type="InterPro" id="IPR019734">
    <property type="entry name" value="TPR_rpt"/>
</dbReference>
<dbReference type="RefSeq" id="WP_379977871.1">
    <property type="nucleotide sequence ID" value="NZ_JBHSFV010000003.1"/>
</dbReference>
<evidence type="ECO:0000313" key="6">
    <source>
        <dbReference type="Proteomes" id="UP001596043"/>
    </source>
</evidence>
<keyword evidence="4" id="KW-0812">Transmembrane</keyword>
<dbReference type="Pfam" id="PF13432">
    <property type="entry name" value="TPR_16"/>
    <property type="match status" value="1"/>
</dbReference>
<sequence length="404" mass="45937">MESPDLQRGIQLYQLGRYQDAITYFAKDLESWNSRFYLAQSYYMLSESKKASELAEGLLSESPNDPDVFYLKARISLQADDKNDALKNINEAISLEPYQSDYFGFKATVLLQLKKYEKGLENANEGLQIDPKNNFCLNIRAQLLTKLNRISEADHTIEDILFENPEDVYSHANVGWVALENNKIDTALSHFKEALQIDPNFEYAREGMSTGLKAKNFIYRNYLKYSFWISKQSTKNQWGFLIGIYLVYRFSYKFLSANGLTYLAIPLLIAYLLFALGSWIMEPMSNAILGFNSYGKYLLSTKEKLSGYFFVGLGTLGMVSILAFYILEIDYFLPIAIASLAALIPLPRAFLQYAQKSQYFGIAIGVLIICVGFFGFLFTSDTTLVGAVAFLIMIGFTWIANIFN</sequence>
<evidence type="ECO:0000256" key="4">
    <source>
        <dbReference type="SAM" id="Phobius"/>
    </source>
</evidence>
<feature type="repeat" description="TPR" evidence="3">
    <location>
        <begin position="168"/>
        <end position="201"/>
    </location>
</feature>
<evidence type="ECO:0000313" key="5">
    <source>
        <dbReference type="EMBL" id="MFC4633652.1"/>
    </source>
</evidence>
<accession>A0ABV9HU27</accession>
<keyword evidence="6" id="KW-1185">Reference proteome</keyword>
<name>A0ABV9HU27_9FLAO</name>
<feature type="transmembrane region" description="Helical" evidence="4">
    <location>
        <begin position="331"/>
        <end position="351"/>
    </location>
</feature>
<gene>
    <name evidence="5" type="ORF">ACFO3O_07020</name>
</gene>
<keyword evidence="4" id="KW-0472">Membrane</keyword>
<feature type="transmembrane region" description="Helical" evidence="4">
    <location>
        <begin position="358"/>
        <end position="378"/>
    </location>
</feature>
<evidence type="ECO:0000256" key="2">
    <source>
        <dbReference type="ARBA" id="ARBA00022803"/>
    </source>
</evidence>
<evidence type="ECO:0000256" key="3">
    <source>
        <dbReference type="PROSITE-ProRule" id="PRU00339"/>
    </source>
</evidence>
<dbReference type="SMART" id="SM00028">
    <property type="entry name" value="TPR"/>
    <property type="match status" value="4"/>
</dbReference>
<organism evidence="5 6">
    <name type="scientific">Dokdonia ponticola</name>
    <dbReference type="NCBI Taxonomy" id="2041041"/>
    <lineage>
        <taxon>Bacteria</taxon>
        <taxon>Pseudomonadati</taxon>
        <taxon>Bacteroidota</taxon>
        <taxon>Flavobacteriia</taxon>
        <taxon>Flavobacteriales</taxon>
        <taxon>Flavobacteriaceae</taxon>
        <taxon>Dokdonia</taxon>
    </lineage>
</organism>
<dbReference type="PANTHER" id="PTHR44943">
    <property type="entry name" value="CELLULOSE SYNTHASE OPERON PROTEIN C"/>
    <property type="match status" value="1"/>
</dbReference>
<reference evidence="6" key="1">
    <citation type="journal article" date="2019" name="Int. J. Syst. Evol. Microbiol.">
        <title>The Global Catalogue of Microorganisms (GCM) 10K type strain sequencing project: providing services to taxonomists for standard genome sequencing and annotation.</title>
        <authorList>
            <consortium name="The Broad Institute Genomics Platform"/>
            <consortium name="The Broad Institute Genome Sequencing Center for Infectious Disease"/>
            <person name="Wu L."/>
            <person name="Ma J."/>
        </authorList>
    </citation>
    <scope>NUCLEOTIDE SEQUENCE [LARGE SCALE GENOMIC DNA]</scope>
    <source>
        <strain evidence="6">YJ-61-S</strain>
    </source>
</reference>
<comment type="caution">
    <text evidence="5">The sequence shown here is derived from an EMBL/GenBank/DDBJ whole genome shotgun (WGS) entry which is preliminary data.</text>
</comment>
<keyword evidence="4" id="KW-1133">Transmembrane helix</keyword>
<evidence type="ECO:0000256" key="1">
    <source>
        <dbReference type="ARBA" id="ARBA00022737"/>
    </source>
</evidence>
<dbReference type="Proteomes" id="UP001596043">
    <property type="component" value="Unassembled WGS sequence"/>
</dbReference>
<dbReference type="InterPro" id="IPR011990">
    <property type="entry name" value="TPR-like_helical_dom_sf"/>
</dbReference>
<proteinExistence type="predicted"/>
<dbReference type="SUPFAM" id="SSF48452">
    <property type="entry name" value="TPR-like"/>
    <property type="match status" value="1"/>
</dbReference>
<feature type="transmembrane region" description="Helical" evidence="4">
    <location>
        <begin position="384"/>
        <end position="403"/>
    </location>
</feature>
<dbReference type="Gene3D" id="1.25.40.10">
    <property type="entry name" value="Tetratricopeptide repeat domain"/>
    <property type="match status" value="1"/>
</dbReference>
<feature type="repeat" description="TPR" evidence="3">
    <location>
        <begin position="66"/>
        <end position="99"/>
    </location>
</feature>